<accession>A0ACC3MNV3</accession>
<name>A0ACC3MNV3_9PEZI</name>
<evidence type="ECO:0000313" key="2">
    <source>
        <dbReference type="Proteomes" id="UP001281147"/>
    </source>
</evidence>
<gene>
    <name evidence="1" type="ORF">LTR37_016074</name>
</gene>
<dbReference type="Proteomes" id="UP001281147">
    <property type="component" value="Unassembled WGS sequence"/>
</dbReference>
<reference evidence="1" key="1">
    <citation type="submission" date="2023-07" db="EMBL/GenBank/DDBJ databases">
        <title>Black Yeasts Isolated from many extreme environments.</title>
        <authorList>
            <person name="Coleine C."/>
            <person name="Stajich J.E."/>
            <person name="Selbmann L."/>
        </authorList>
    </citation>
    <scope>NUCLEOTIDE SEQUENCE</scope>
    <source>
        <strain evidence="1">CCFEE 5714</strain>
    </source>
</reference>
<comment type="caution">
    <text evidence="1">The sequence shown here is derived from an EMBL/GenBank/DDBJ whole genome shotgun (WGS) entry which is preliminary data.</text>
</comment>
<keyword evidence="2" id="KW-1185">Reference proteome</keyword>
<dbReference type="EMBL" id="JAUTXU010000188">
    <property type="protein sequence ID" value="KAK3700195.1"/>
    <property type="molecule type" value="Genomic_DNA"/>
</dbReference>
<organism evidence="1 2">
    <name type="scientific">Vermiconidia calcicola</name>
    <dbReference type="NCBI Taxonomy" id="1690605"/>
    <lineage>
        <taxon>Eukaryota</taxon>
        <taxon>Fungi</taxon>
        <taxon>Dikarya</taxon>
        <taxon>Ascomycota</taxon>
        <taxon>Pezizomycotina</taxon>
        <taxon>Dothideomycetes</taxon>
        <taxon>Dothideomycetidae</taxon>
        <taxon>Mycosphaerellales</taxon>
        <taxon>Extremaceae</taxon>
        <taxon>Vermiconidia</taxon>
    </lineage>
</organism>
<protein>
    <submittedName>
        <fullName evidence="1">Uncharacterized protein</fullName>
    </submittedName>
</protein>
<sequence length="497" mass="54622">MSSKIPDYHHCLQSFPTSRALLAHASCNGEERPFACDQCGKSFLTYGGQCDHEVDCGRPPNERYPHACATCGKRIATRGGLKTHVWNCYERAELKRQGELGRENSTAAQEGHARSVGPSPRRTITRNVPKAPALPGLRHSSKPLSKVASEHSSAQQPDYMGEAVAAESLLALSTSRRDFSIRPHSASGARDLVSGRSTDTTPNVKQASAHDDTPNGEQVPAKPNLSHMQQLRNNQQRLAQTQQNLRSQQQGGMTGFFFLGDGMGHGFGSQQQGGRRPGQEVNSFTRLDPSPPSPVYPDPTQQVNALSRPVHRPSNPILLPSLDFLLVRDQVRSILRRSSGLPSLNSLRLPHIALPPNTSYGLLRLKSLQLPDRLPDSPLLPRFPPLQVPLRVRGRALSRVFFVRTMKGRLPSATFSLPLFPSKPGSSMAEFLVNPQQHQTRSILPVPRISPVTKQQVWWAPQRLSSEVVDTVKSGKAPDAIDTQVLVSQSSVIPRYL</sequence>
<evidence type="ECO:0000313" key="1">
    <source>
        <dbReference type="EMBL" id="KAK3700195.1"/>
    </source>
</evidence>
<proteinExistence type="predicted"/>